<sequence length="322" mass="36833">MRSSEPIRPSSRRGASGAWSRLKPVREDALETYGLPSKGETRLNDFKTQEVYLNRIIERYVKLCALNRSQLDALFASVSTPKLATNDLTSSFSSLSLGLGASKHAPASHAQGEDRLPTRNATATSIHELETVLTALRKLREAITASNRTDIFARRAYYFNIHVAILCHDWESYLPALHTLLHTIHPRNPLPPHDLKEFVGLYILDQICRQSDFAGAREAKLRYAYTDRRVEAVMRALVADDWVTFWRMRRSVDGYQRSVMEWADGRVRVHALKCLGRAYLRADRRFVERCAERGWEELVRDGVGWELIEGDKVIIQRPRTKG</sequence>
<dbReference type="PANTHER" id="PTHR39398">
    <property type="entry name" value="YALI0F14311P"/>
    <property type="match status" value="1"/>
</dbReference>
<comment type="caution">
    <text evidence="2">The sequence shown here is derived from an EMBL/GenBank/DDBJ whole genome shotgun (WGS) entry which is preliminary data.</text>
</comment>
<keyword evidence="3" id="KW-1185">Reference proteome</keyword>
<evidence type="ECO:0000313" key="3">
    <source>
        <dbReference type="Proteomes" id="UP000799777"/>
    </source>
</evidence>
<dbReference type="OrthoDB" id="2100128at2759"/>
<dbReference type="Proteomes" id="UP000799777">
    <property type="component" value="Unassembled WGS sequence"/>
</dbReference>
<dbReference type="EMBL" id="ML978320">
    <property type="protein sequence ID" value="KAF2023865.1"/>
    <property type="molecule type" value="Genomic_DNA"/>
</dbReference>
<evidence type="ECO:0000256" key="1">
    <source>
        <dbReference type="SAM" id="MobiDB-lite"/>
    </source>
</evidence>
<feature type="region of interest" description="Disordered" evidence="1">
    <location>
        <begin position="1"/>
        <end position="20"/>
    </location>
</feature>
<evidence type="ECO:0000313" key="2">
    <source>
        <dbReference type="EMBL" id="KAF2023865.1"/>
    </source>
</evidence>
<reference evidence="2" key="1">
    <citation type="journal article" date="2020" name="Stud. Mycol.">
        <title>101 Dothideomycetes genomes: a test case for predicting lifestyles and emergence of pathogens.</title>
        <authorList>
            <person name="Haridas S."/>
            <person name="Albert R."/>
            <person name="Binder M."/>
            <person name="Bloem J."/>
            <person name="Labutti K."/>
            <person name="Salamov A."/>
            <person name="Andreopoulos B."/>
            <person name="Baker S."/>
            <person name="Barry K."/>
            <person name="Bills G."/>
            <person name="Bluhm B."/>
            <person name="Cannon C."/>
            <person name="Castanera R."/>
            <person name="Culley D."/>
            <person name="Daum C."/>
            <person name="Ezra D."/>
            <person name="Gonzalez J."/>
            <person name="Henrissat B."/>
            <person name="Kuo A."/>
            <person name="Liang C."/>
            <person name="Lipzen A."/>
            <person name="Lutzoni F."/>
            <person name="Magnuson J."/>
            <person name="Mondo S."/>
            <person name="Nolan M."/>
            <person name="Ohm R."/>
            <person name="Pangilinan J."/>
            <person name="Park H.-J."/>
            <person name="Ramirez L."/>
            <person name="Alfaro M."/>
            <person name="Sun H."/>
            <person name="Tritt A."/>
            <person name="Yoshinaga Y."/>
            <person name="Zwiers L.-H."/>
            <person name="Turgeon B."/>
            <person name="Goodwin S."/>
            <person name="Spatafora J."/>
            <person name="Crous P."/>
            <person name="Grigoriev I."/>
        </authorList>
    </citation>
    <scope>NUCLEOTIDE SEQUENCE</scope>
    <source>
        <strain evidence="2">CBS 110217</strain>
    </source>
</reference>
<accession>A0A9P4LG55</accession>
<protein>
    <submittedName>
        <fullName evidence="2">Uncharacterized protein</fullName>
    </submittedName>
</protein>
<gene>
    <name evidence="2" type="ORF">EK21DRAFT_79987</name>
</gene>
<dbReference type="PANTHER" id="PTHR39398:SF1">
    <property type="entry name" value="CSN8_PSMD8_EIF3K DOMAIN-CONTAINING PROTEIN"/>
    <property type="match status" value="1"/>
</dbReference>
<dbReference type="AlphaFoldDB" id="A0A9P4LG55"/>
<organism evidence="2 3">
    <name type="scientific">Setomelanomma holmii</name>
    <dbReference type="NCBI Taxonomy" id="210430"/>
    <lineage>
        <taxon>Eukaryota</taxon>
        <taxon>Fungi</taxon>
        <taxon>Dikarya</taxon>
        <taxon>Ascomycota</taxon>
        <taxon>Pezizomycotina</taxon>
        <taxon>Dothideomycetes</taxon>
        <taxon>Pleosporomycetidae</taxon>
        <taxon>Pleosporales</taxon>
        <taxon>Pleosporineae</taxon>
        <taxon>Phaeosphaeriaceae</taxon>
        <taxon>Setomelanomma</taxon>
    </lineage>
</organism>
<name>A0A9P4LG55_9PLEO</name>
<proteinExistence type="predicted"/>